<dbReference type="GeneID" id="115389269"/>
<evidence type="ECO:0000256" key="2">
    <source>
        <dbReference type="SAM" id="MobiDB-lite"/>
    </source>
</evidence>
<name>A0A672IWV7_SALFA</name>
<dbReference type="PANTHER" id="PTHR14286">
    <property type="entry name" value="GENE, 49355-RELATED"/>
    <property type="match status" value="1"/>
</dbReference>
<dbReference type="CTD" id="57415"/>
<dbReference type="RefSeq" id="XP_029948632.1">
    <property type="nucleotide sequence ID" value="XM_030092772.1"/>
</dbReference>
<keyword evidence="4" id="KW-1185">Reference proteome</keyword>
<dbReference type="FunCoup" id="A0A672IWV7">
    <property type="interactions" value="549"/>
</dbReference>
<reference evidence="3" key="2">
    <citation type="submission" date="2025-08" db="UniProtKB">
        <authorList>
            <consortium name="Ensembl"/>
        </authorList>
    </citation>
    <scope>IDENTIFICATION</scope>
</reference>
<dbReference type="InterPro" id="IPR028006">
    <property type="entry name" value="CEP15-like"/>
</dbReference>
<feature type="region of interest" description="Disordered" evidence="2">
    <location>
        <begin position="101"/>
        <end position="137"/>
    </location>
</feature>
<dbReference type="AlphaFoldDB" id="A0A672IWV7"/>
<feature type="compositionally biased region" description="Pro residues" evidence="2">
    <location>
        <begin position="128"/>
        <end position="137"/>
    </location>
</feature>
<feature type="coiled-coil region" evidence="1">
    <location>
        <begin position="40"/>
        <end position="67"/>
    </location>
</feature>
<dbReference type="InParanoid" id="A0A672IWV7"/>
<dbReference type="Proteomes" id="UP000472267">
    <property type="component" value="Chromosome 5"/>
</dbReference>
<dbReference type="Ensembl" id="ENSSFAT00005046820.1">
    <property type="protein sequence ID" value="ENSSFAP00005045245.1"/>
    <property type="gene ID" value="ENSSFAG00005022176.1"/>
</dbReference>
<dbReference type="PANTHER" id="PTHR14286:SF2">
    <property type="entry name" value="CENTROSOMAL PROTEIN 15 KDA"/>
    <property type="match status" value="1"/>
</dbReference>
<reference evidence="3" key="3">
    <citation type="submission" date="2025-09" db="UniProtKB">
        <authorList>
            <consortium name="Ensembl"/>
        </authorList>
    </citation>
    <scope>IDENTIFICATION</scope>
</reference>
<sequence length="137" mass="15590">MSEFSAEETDLMERHEHILSRRAELLQRMEAGQEPLTGHRKQQEKEAEAARHRNTLLLQDLQQLEDRLRGRQLPAPSLLAMETRYWASVEESVPSWEHFLLGKGPHPADGHGPCPARRGSAAKDRGLPPLPTHRPAR</sequence>
<organism evidence="3 4">
    <name type="scientific">Salarias fasciatus</name>
    <name type="common">Jewelled blenny</name>
    <name type="synonym">Blennius fasciatus</name>
    <dbReference type="NCBI Taxonomy" id="181472"/>
    <lineage>
        <taxon>Eukaryota</taxon>
        <taxon>Metazoa</taxon>
        <taxon>Chordata</taxon>
        <taxon>Craniata</taxon>
        <taxon>Vertebrata</taxon>
        <taxon>Euteleostomi</taxon>
        <taxon>Actinopterygii</taxon>
        <taxon>Neopterygii</taxon>
        <taxon>Teleostei</taxon>
        <taxon>Neoteleostei</taxon>
        <taxon>Acanthomorphata</taxon>
        <taxon>Ovalentaria</taxon>
        <taxon>Blenniimorphae</taxon>
        <taxon>Blenniiformes</taxon>
        <taxon>Blennioidei</taxon>
        <taxon>Blenniidae</taxon>
        <taxon>Salariinae</taxon>
        <taxon>Salarias</taxon>
    </lineage>
</organism>
<dbReference type="Pfam" id="PF15134">
    <property type="entry name" value="CEP15-like"/>
    <property type="match status" value="1"/>
</dbReference>
<evidence type="ECO:0000313" key="3">
    <source>
        <dbReference type="Ensembl" id="ENSSFAP00005045245.1"/>
    </source>
</evidence>
<evidence type="ECO:0000313" key="4">
    <source>
        <dbReference type="Proteomes" id="UP000472267"/>
    </source>
</evidence>
<keyword evidence="1" id="KW-0175">Coiled coil</keyword>
<gene>
    <name evidence="3" type="primary">c5h3orf14</name>
</gene>
<evidence type="ECO:0000256" key="1">
    <source>
        <dbReference type="SAM" id="Coils"/>
    </source>
</evidence>
<proteinExistence type="predicted"/>
<protein>
    <submittedName>
        <fullName evidence="3">Uncharacterized protein</fullName>
    </submittedName>
</protein>
<dbReference type="OMA" id="KEYIPKW"/>
<reference evidence="3" key="1">
    <citation type="submission" date="2019-06" db="EMBL/GenBank/DDBJ databases">
        <authorList>
            <consortium name="Wellcome Sanger Institute Data Sharing"/>
        </authorList>
    </citation>
    <scope>NUCLEOTIDE SEQUENCE [LARGE SCALE GENOMIC DNA]</scope>
</reference>
<accession>A0A672IWV7</accession>